<evidence type="ECO:0000256" key="1">
    <source>
        <dbReference type="SAM" id="Phobius"/>
    </source>
</evidence>
<dbReference type="EMBL" id="KE525341">
    <property type="protein sequence ID" value="KFB48800.1"/>
    <property type="molecule type" value="Genomic_DNA"/>
</dbReference>
<gene>
    <name evidence="2" type="ORF">ZHAS_00016812</name>
</gene>
<reference evidence="3" key="2">
    <citation type="submission" date="2020-05" db="UniProtKB">
        <authorList>
            <consortium name="EnsemblMetazoa"/>
        </authorList>
    </citation>
    <scope>IDENTIFICATION</scope>
</reference>
<keyword evidence="1" id="KW-0472">Membrane</keyword>
<sequence length="102" mass="11951">MGGIDASRWKPRRTKGTVIYKTRNQFAWAVIAAGTVFFATFYSVVSYIGGDDLKQRLRRDFFEKTEEEVDRKNLMRFSLIAPKRGDTIRKLLEEEKEDQARK</sequence>
<protein>
    <submittedName>
        <fullName evidence="2 3">Dyak\GE21606-PA-like protein</fullName>
    </submittedName>
</protein>
<dbReference type="VEuPathDB" id="VectorBase:ASIC016812"/>
<dbReference type="OMA" id="IWSLTPM"/>
<dbReference type="OrthoDB" id="6593925at2759"/>
<dbReference type="AlphaFoldDB" id="A0A084WF06"/>
<dbReference type="Proteomes" id="UP000030765">
    <property type="component" value="Unassembled WGS sequence"/>
</dbReference>
<reference evidence="2 4" key="1">
    <citation type="journal article" date="2014" name="BMC Genomics">
        <title>Genome sequence of Anopheles sinensis provides insight into genetics basis of mosquito competence for malaria parasites.</title>
        <authorList>
            <person name="Zhou D."/>
            <person name="Zhang D."/>
            <person name="Ding G."/>
            <person name="Shi L."/>
            <person name="Hou Q."/>
            <person name="Ye Y."/>
            <person name="Xu Y."/>
            <person name="Zhou H."/>
            <person name="Xiong C."/>
            <person name="Li S."/>
            <person name="Yu J."/>
            <person name="Hong S."/>
            <person name="Yu X."/>
            <person name="Zou P."/>
            <person name="Chen C."/>
            <person name="Chang X."/>
            <person name="Wang W."/>
            <person name="Lv Y."/>
            <person name="Sun Y."/>
            <person name="Ma L."/>
            <person name="Shen B."/>
            <person name="Zhu C."/>
        </authorList>
    </citation>
    <scope>NUCLEOTIDE SEQUENCE [LARGE SCALE GENOMIC DNA]</scope>
</reference>
<evidence type="ECO:0000313" key="4">
    <source>
        <dbReference type="Proteomes" id="UP000030765"/>
    </source>
</evidence>
<organism evidence="2">
    <name type="scientific">Anopheles sinensis</name>
    <name type="common">Mosquito</name>
    <dbReference type="NCBI Taxonomy" id="74873"/>
    <lineage>
        <taxon>Eukaryota</taxon>
        <taxon>Metazoa</taxon>
        <taxon>Ecdysozoa</taxon>
        <taxon>Arthropoda</taxon>
        <taxon>Hexapoda</taxon>
        <taxon>Insecta</taxon>
        <taxon>Pterygota</taxon>
        <taxon>Neoptera</taxon>
        <taxon>Endopterygota</taxon>
        <taxon>Diptera</taxon>
        <taxon>Nematocera</taxon>
        <taxon>Culicoidea</taxon>
        <taxon>Culicidae</taxon>
        <taxon>Anophelinae</taxon>
        <taxon>Anopheles</taxon>
    </lineage>
</organism>
<proteinExistence type="predicted"/>
<keyword evidence="1" id="KW-1133">Transmembrane helix</keyword>
<dbReference type="EnsemblMetazoa" id="ASIC016812-RA">
    <property type="protein sequence ID" value="ASIC016812-PA"/>
    <property type="gene ID" value="ASIC016812"/>
</dbReference>
<dbReference type="VEuPathDB" id="VectorBase:ASIS020319"/>
<name>A0A084WF06_ANOSI</name>
<evidence type="ECO:0000313" key="3">
    <source>
        <dbReference type="EnsemblMetazoa" id="ASIC016812-PA"/>
    </source>
</evidence>
<feature type="transmembrane region" description="Helical" evidence="1">
    <location>
        <begin position="26"/>
        <end position="49"/>
    </location>
</feature>
<evidence type="ECO:0000313" key="2">
    <source>
        <dbReference type="EMBL" id="KFB48800.1"/>
    </source>
</evidence>
<accession>A0A084WF06</accession>
<keyword evidence="4" id="KW-1185">Reference proteome</keyword>
<dbReference type="EMBL" id="ATLV01023269">
    <property type="status" value="NOT_ANNOTATED_CDS"/>
    <property type="molecule type" value="Genomic_DNA"/>
</dbReference>
<keyword evidence="1" id="KW-0812">Transmembrane</keyword>